<dbReference type="STRING" id="394193.SAMN04489732_12925"/>
<protein>
    <submittedName>
        <fullName evidence="1">Uncharacterized protein</fullName>
    </submittedName>
</protein>
<keyword evidence="2" id="KW-1185">Reference proteome</keyword>
<organism evidence="1 2">
    <name type="scientific">Amycolatopsis saalfeldensis</name>
    <dbReference type="NCBI Taxonomy" id="394193"/>
    <lineage>
        <taxon>Bacteria</taxon>
        <taxon>Bacillati</taxon>
        <taxon>Actinomycetota</taxon>
        <taxon>Actinomycetes</taxon>
        <taxon>Pseudonocardiales</taxon>
        <taxon>Pseudonocardiaceae</taxon>
        <taxon>Amycolatopsis</taxon>
    </lineage>
</organism>
<name>A0A1H8YN40_9PSEU</name>
<gene>
    <name evidence="1" type="ORF">SAMN04489732_12925</name>
</gene>
<sequence>MTDQAQTIPSDWQVQINDLGTPDAAWVLVREHEGIGPVAEGALAVTVAGPGGAVPDDVVARWVADCLEVAGVTLVPAGPPQAWAVEINF</sequence>
<proteinExistence type="predicted"/>
<dbReference type="Proteomes" id="UP000198582">
    <property type="component" value="Unassembled WGS sequence"/>
</dbReference>
<dbReference type="RefSeq" id="WP_143086423.1">
    <property type="nucleotide sequence ID" value="NZ_FOEF01000029.1"/>
</dbReference>
<accession>A0A1H8YN40</accession>
<evidence type="ECO:0000313" key="2">
    <source>
        <dbReference type="Proteomes" id="UP000198582"/>
    </source>
</evidence>
<reference evidence="1 2" key="1">
    <citation type="submission" date="2016-10" db="EMBL/GenBank/DDBJ databases">
        <authorList>
            <person name="de Groot N.N."/>
        </authorList>
    </citation>
    <scope>NUCLEOTIDE SEQUENCE [LARGE SCALE GENOMIC DNA]</scope>
    <source>
        <strain evidence="1 2">DSM 44993</strain>
    </source>
</reference>
<dbReference type="EMBL" id="FOEF01000029">
    <property type="protein sequence ID" value="SEP53600.1"/>
    <property type="molecule type" value="Genomic_DNA"/>
</dbReference>
<evidence type="ECO:0000313" key="1">
    <source>
        <dbReference type="EMBL" id="SEP53600.1"/>
    </source>
</evidence>
<dbReference type="OrthoDB" id="9938249at2"/>
<dbReference type="AlphaFoldDB" id="A0A1H8YN40"/>